<organism evidence="6 7">
    <name type="scientific">Clostridium chromiireducens</name>
    <dbReference type="NCBI Taxonomy" id="225345"/>
    <lineage>
        <taxon>Bacteria</taxon>
        <taxon>Bacillati</taxon>
        <taxon>Bacillota</taxon>
        <taxon>Clostridia</taxon>
        <taxon>Eubacteriales</taxon>
        <taxon>Clostridiaceae</taxon>
        <taxon>Clostridium</taxon>
    </lineage>
</organism>
<evidence type="ECO:0000256" key="4">
    <source>
        <dbReference type="ARBA" id="ARBA00022729"/>
    </source>
</evidence>
<sequence>MKKRILSVLLTACLCATFLMGCGSSATSSESVKTNGKADGKKEIVFWHSMGGGGGEAINEMVDKFNKENKNNIIVTAQYQGEYDDAINKIKSSKDKKSYPDVMQLYDIGTRWMIDSKLSTPMQKFIDEEKYDTSALEQNLLGYYTVDKKLNSMPFNSSTPILYYNKTAFKEAGLDPEKAPTDFEEIKAYSEKLTKKDGNTVTQYGYSMAIYGWFFEQFLAKQLTPFANNGNGRESSATAVDFKNNGGGLKILKAWKSLYDQGLLGNFGRKTADTQQAFIAGKTAMFIDSTASLNTVLKGVNGKFEVGTAFLPKINKDDKGGVSIGGGSLWILNKDDDAKQKAAFEFIKFMVSPEQQVYWNEKTGYFPVTTKAYDLQEMKDNLAKTPQFKTAIDQLHASPIESRGALLGVFPEARQTNETNIEAVLQGKLTPEEAIDASEKSINSAIEKYNKANK</sequence>
<gene>
    <name evidence="6" type="primary">ugpB_2</name>
    <name evidence="6" type="ORF">CLCHR_34710</name>
</gene>
<evidence type="ECO:0000256" key="1">
    <source>
        <dbReference type="ARBA" id="ARBA00004196"/>
    </source>
</evidence>
<comment type="similarity">
    <text evidence="2">Belongs to the bacterial solute-binding protein 1 family.</text>
</comment>
<comment type="caution">
    <text evidence="6">The sequence shown here is derived from an EMBL/GenBank/DDBJ whole genome shotgun (WGS) entry which is preliminary data.</text>
</comment>
<dbReference type="STRING" id="225345.CLCHR_34710"/>
<dbReference type="Proteomes" id="UP000191056">
    <property type="component" value="Unassembled WGS sequence"/>
</dbReference>
<dbReference type="RefSeq" id="WP_079441093.1">
    <property type="nucleotide sequence ID" value="NZ_MZGT01000051.1"/>
</dbReference>
<accession>A0A1V4IHR1</accession>
<dbReference type="PANTHER" id="PTHR43649">
    <property type="entry name" value="ARABINOSE-BINDING PROTEIN-RELATED"/>
    <property type="match status" value="1"/>
</dbReference>
<dbReference type="OrthoDB" id="9795467at2"/>
<dbReference type="Pfam" id="PF13416">
    <property type="entry name" value="SBP_bac_8"/>
    <property type="match status" value="1"/>
</dbReference>
<reference evidence="6 7" key="1">
    <citation type="submission" date="2017-03" db="EMBL/GenBank/DDBJ databases">
        <title>Genome sequence of Clostridium chromiireducens DSM 23318.</title>
        <authorList>
            <person name="Poehlein A."/>
            <person name="Daniel R."/>
        </authorList>
    </citation>
    <scope>NUCLEOTIDE SEQUENCE [LARGE SCALE GENOMIC DNA]</scope>
    <source>
        <strain evidence="6 7">DSM 23318</strain>
    </source>
</reference>
<dbReference type="GO" id="GO:0030313">
    <property type="term" value="C:cell envelope"/>
    <property type="evidence" value="ECO:0007669"/>
    <property type="project" value="UniProtKB-SubCell"/>
</dbReference>
<dbReference type="AlphaFoldDB" id="A0A1V4IHR1"/>
<evidence type="ECO:0000313" key="6">
    <source>
        <dbReference type="EMBL" id="OPJ59493.1"/>
    </source>
</evidence>
<feature type="chain" id="PRO_5039651552" evidence="5">
    <location>
        <begin position="22"/>
        <end position="454"/>
    </location>
</feature>
<evidence type="ECO:0000313" key="7">
    <source>
        <dbReference type="Proteomes" id="UP000191056"/>
    </source>
</evidence>
<evidence type="ECO:0000256" key="3">
    <source>
        <dbReference type="ARBA" id="ARBA00022448"/>
    </source>
</evidence>
<feature type="signal peptide" evidence="5">
    <location>
        <begin position="1"/>
        <end position="21"/>
    </location>
</feature>
<protein>
    <submittedName>
        <fullName evidence="6">sn-glycerol-3-phosphate-binding periplasmic protein UgpB</fullName>
    </submittedName>
</protein>
<evidence type="ECO:0000256" key="5">
    <source>
        <dbReference type="SAM" id="SignalP"/>
    </source>
</evidence>
<dbReference type="CDD" id="cd14748">
    <property type="entry name" value="PBP2_UgpB"/>
    <property type="match status" value="1"/>
</dbReference>
<keyword evidence="4 5" id="KW-0732">Signal</keyword>
<keyword evidence="7" id="KW-1185">Reference proteome</keyword>
<dbReference type="PROSITE" id="PS51257">
    <property type="entry name" value="PROKAR_LIPOPROTEIN"/>
    <property type="match status" value="1"/>
</dbReference>
<evidence type="ECO:0000256" key="2">
    <source>
        <dbReference type="ARBA" id="ARBA00008520"/>
    </source>
</evidence>
<proteinExistence type="inferred from homology"/>
<comment type="subcellular location">
    <subcellularLocation>
        <location evidence="1">Cell envelope</location>
    </subcellularLocation>
</comment>
<keyword evidence="3" id="KW-0813">Transport</keyword>
<name>A0A1V4IHR1_9CLOT</name>
<dbReference type="EMBL" id="MZGT01000051">
    <property type="protein sequence ID" value="OPJ59493.1"/>
    <property type="molecule type" value="Genomic_DNA"/>
</dbReference>
<dbReference type="InterPro" id="IPR050490">
    <property type="entry name" value="Bact_solute-bd_prot1"/>
</dbReference>
<dbReference type="Gene3D" id="3.40.190.10">
    <property type="entry name" value="Periplasmic binding protein-like II"/>
    <property type="match status" value="2"/>
</dbReference>
<dbReference type="PANTHER" id="PTHR43649:SF31">
    <property type="entry name" value="SN-GLYCEROL-3-PHOSPHATE-BINDING PERIPLASMIC PROTEIN UGPB"/>
    <property type="match status" value="1"/>
</dbReference>
<dbReference type="InterPro" id="IPR006059">
    <property type="entry name" value="SBP"/>
</dbReference>
<dbReference type="SUPFAM" id="SSF53850">
    <property type="entry name" value="Periplasmic binding protein-like II"/>
    <property type="match status" value="1"/>
</dbReference>